<organism evidence="10 11">
    <name type="scientific">Cryptotermes secundus</name>
    <dbReference type="NCBI Taxonomy" id="105785"/>
    <lineage>
        <taxon>Eukaryota</taxon>
        <taxon>Metazoa</taxon>
        <taxon>Ecdysozoa</taxon>
        <taxon>Arthropoda</taxon>
        <taxon>Hexapoda</taxon>
        <taxon>Insecta</taxon>
        <taxon>Pterygota</taxon>
        <taxon>Neoptera</taxon>
        <taxon>Polyneoptera</taxon>
        <taxon>Dictyoptera</taxon>
        <taxon>Blattodea</taxon>
        <taxon>Blattoidea</taxon>
        <taxon>Termitoidae</taxon>
        <taxon>Kalotermitidae</taxon>
        <taxon>Cryptotermitinae</taxon>
        <taxon>Cryptotermes</taxon>
    </lineage>
</organism>
<dbReference type="Proteomes" id="UP000235965">
    <property type="component" value="Unassembled WGS sequence"/>
</dbReference>
<feature type="domain" description="Thioredoxin" evidence="9">
    <location>
        <begin position="136"/>
        <end position="263"/>
    </location>
</feature>
<dbReference type="PANTHER" id="PTHR44303:SF2">
    <property type="entry name" value="DNAJ HOMOLOG SUBFAMILY C MEMBER 16"/>
    <property type="match status" value="1"/>
</dbReference>
<dbReference type="PANTHER" id="PTHR44303">
    <property type="entry name" value="DNAJ HOMOLOG SUBFAMILY C MEMBER 16"/>
    <property type="match status" value="1"/>
</dbReference>
<keyword evidence="11" id="KW-1185">Reference proteome</keyword>
<dbReference type="InterPro" id="IPR013766">
    <property type="entry name" value="Thioredoxin_domain"/>
</dbReference>
<evidence type="ECO:0000256" key="5">
    <source>
        <dbReference type="ARBA" id="ARBA00035043"/>
    </source>
</evidence>
<comment type="caution">
    <text evidence="10">The sequence shown here is derived from an EMBL/GenBank/DDBJ whole genome shotgun (WGS) entry which is preliminary data.</text>
</comment>
<dbReference type="STRING" id="105785.A0A2J7RJA5"/>
<dbReference type="EMBL" id="NEVH01002994">
    <property type="protein sequence ID" value="PNF40919.1"/>
    <property type="molecule type" value="Genomic_DNA"/>
</dbReference>
<keyword evidence="6" id="KW-0472">Membrane</keyword>
<evidence type="ECO:0000313" key="10">
    <source>
        <dbReference type="EMBL" id="PNF40919.1"/>
    </source>
</evidence>
<keyword evidence="6" id="KW-1133">Transmembrane helix</keyword>
<dbReference type="FunCoup" id="A0A2J7RJA5">
    <property type="interactions" value="957"/>
</dbReference>
<dbReference type="PROSITE" id="PS50076">
    <property type="entry name" value="DNAJ_2"/>
    <property type="match status" value="1"/>
</dbReference>
<feature type="transmembrane region" description="Helical" evidence="6">
    <location>
        <begin position="534"/>
        <end position="558"/>
    </location>
</feature>
<protein>
    <recommendedName>
        <fullName evidence="2">DnaJ homolog subfamily C member 16</fullName>
    </recommendedName>
    <alternativeName>
        <fullName evidence="5">Endoplasmic reticulum DNA J domain-containing protein 8</fullName>
    </alternativeName>
</protein>
<evidence type="ECO:0000256" key="6">
    <source>
        <dbReference type="SAM" id="Phobius"/>
    </source>
</evidence>
<dbReference type="PROSITE" id="PS00636">
    <property type="entry name" value="DNAJ_1"/>
    <property type="match status" value="1"/>
</dbReference>
<keyword evidence="6" id="KW-0812">Transmembrane</keyword>
<dbReference type="AlphaFoldDB" id="A0A2J7RJA5"/>
<reference evidence="10 11" key="1">
    <citation type="submission" date="2017-12" db="EMBL/GenBank/DDBJ databases">
        <title>Hemimetabolous genomes reveal molecular basis of termite eusociality.</title>
        <authorList>
            <person name="Harrison M.C."/>
            <person name="Jongepier E."/>
            <person name="Robertson H.M."/>
            <person name="Arning N."/>
            <person name="Bitard-Feildel T."/>
            <person name="Chao H."/>
            <person name="Childers C.P."/>
            <person name="Dinh H."/>
            <person name="Doddapaneni H."/>
            <person name="Dugan S."/>
            <person name="Gowin J."/>
            <person name="Greiner C."/>
            <person name="Han Y."/>
            <person name="Hu H."/>
            <person name="Hughes D.S.T."/>
            <person name="Huylmans A.-K."/>
            <person name="Kemena C."/>
            <person name="Kremer L.P.M."/>
            <person name="Lee S.L."/>
            <person name="Lopez-Ezquerra A."/>
            <person name="Mallet L."/>
            <person name="Monroy-Kuhn J.M."/>
            <person name="Moser A."/>
            <person name="Murali S.C."/>
            <person name="Muzny D.M."/>
            <person name="Otani S."/>
            <person name="Piulachs M.-D."/>
            <person name="Poelchau M."/>
            <person name="Qu J."/>
            <person name="Schaub F."/>
            <person name="Wada-Katsumata A."/>
            <person name="Worley K.C."/>
            <person name="Xie Q."/>
            <person name="Ylla G."/>
            <person name="Poulsen M."/>
            <person name="Gibbs R.A."/>
            <person name="Schal C."/>
            <person name="Richards S."/>
            <person name="Belles X."/>
            <person name="Korb J."/>
            <person name="Bornberg-Bauer E."/>
        </authorList>
    </citation>
    <scope>NUCLEOTIDE SEQUENCE [LARGE SCALE GENOMIC DNA]</scope>
    <source>
        <tissue evidence="10">Whole body</tissue>
    </source>
</reference>
<evidence type="ECO:0000256" key="7">
    <source>
        <dbReference type="SAM" id="SignalP"/>
    </source>
</evidence>
<feature type="signal peptide" evidence="7">
    <location>
        <begin position="1"/>
        <end position="19"/>
    </location>
</feature>
<evidence type="ECO:0000256" key="4">
    <source>
        <dbReference type="ARBA" id="ARBA00035002"/>
    </source>
</evidence>
<evidence type="ECO:0000259" key="8">
    <source>
        <dbReference type="PROSITE" id="PS50076"/>
    </source>
</evidence>
<dbReference type="GO" id="GO:0006914">
    <property type="term" value="P:autophagy"/>
    <property type="evidence" value="ECO:0007669"/>
    <property type="project" value="UniProtKB-KW"/>
</dbReference>
<evidence type="ECO:0000256" key="2">
    <source>
        <dbReference type="ARBA" id="ARBA00020921"/>
    </source>
</evidence>
<evidence type="ECO:0000313" key="11">
    <source>
        <dbReference type="Proteomes" id="UP000235965"/>
    </source>
</evidence>
<dbReference type="Pfam" id="PF00226">
    <property type="entry name" value="DnaJ"/>
    <property type="match status" value="1"/>
</dbReference>
<dbReference type="Gene3D" id="3.40.30.10">
    <property type="entry name" value="Glutaredoxin"/>
    <property type="match status" value="1"/>
</dbReference>
<dbReference type="InterPro" id="IPR036869">
    <property type="entry name" value="J_dom_sf"/>
</dbReference>
<comment type="subcellular location">
    <subcellularLocation>
        <location evidence="1">Endoplasmic reticulum membrane</location>
        <topology evidence="1">Single-pass type IV membrane protein</topology>
    </subcellularLocation>
</comment>
<dbReference type="InterPro" id="IPR052448">
    <property type="entry name" value="DnaJ_C16_autophagy_reg"/>
</dbReference>
<dbReference type="SUPFAM" id="SSF46565">
    <property type="entry name" value="Chaperone J-domain"/>
    <property type="match status" value="1"/>
</dbReference>
<dbReference type="InterPro" id="IPR036249">
    <property type="entry name" value="Thioredoxin-like_sf"/>
</dbReference>
<evidence type="ECO:0000259" key="9">
    <source>
        <dbReference type="PROSITE" id="PS51352"/>
    </source>
</evidence>
<evidence type="ECO:0000256" key="3">
    <source>
        <dbReference type="ARBA" id="ARBA00023006"/>
    </source>
</evidence>
<evidence type="ECO:0000256" key="1">
    <source>
        <dbReference type="ARBA" id="ARBA00004163"/>
    </source>
</evidence>
<sequence>MRWHKHIFCLLLVYIGAQGLGDPYKLLGIQKTATQQQIRKAYKQLAKEWHPDKNNDPAAENRFVEINQAYELLTDPERKKHFDTFGIVVEESPQLRKKRDYNQYQRFDPLEELFGTQTGGYKFRFQDRDITLFHKLRVTTRAYEHKLVPKSYEVPYLIMFYSDWCFPCLQIEPIWRRVTEELEPVGFGIATVHAENEPLLARKIGIHSLPCLILLMDGKASVYKETLYSVQKVVDFVRNRFPYKLVQPITDDNVNAFLNGWIDNRVRALIFERQESIRLRYLLMAFYYRERVAFGFVHLNSPNSENIQRKFKVPRDIETLLLFNENISRSVASLSMADIPVKTMQDVIDNNKYLMLPRLSSQGMFDALCPPERAPPRKRLCVVLVSENTPYHDEPRQALREFAQEAPYSADRVRFTYIFQERQTEFVSALANGEGSPVEPLLHIVIIWRRDNNHIKYEWLPHTWNGAKSHEWNETRDHLELTIQRLLHASGALSCEAVIKELIDEHAQGMMSRIVMKLLQTADFFKDNITKDQLLPLLSILATILFIVAGGYVLSYIVRMEEESIKKQQYAHGQNITDEELISNDTGQSDGFTCNNNRTPKAAVPQLRLLHELRAETYNGMVRMLKPGCRTIVVLVDAQSKNKLLPEFHRIVWPYRKNKTLMFGHMTLERGLDWYKCLLTLSLPEPRDLNINPRNCIGTVLSLNGHRRYFCMYHAKHPECIKGKASKRFFFKRMLKMTKRFSNAAVGTNGAFMGFDTSESDDTETSDLEQGSRLLDDATVSDKYSNVVFQGNLLDGLPNWLDRLFEGTTHRYYINYWPDFVPK</sequence>
<dbReference type="GO" id="GO:0005789">
    <property type="term" value="C:endoplasmic reticulum membrane"/>
    <property type="evidence" value="ECO:0007669"/>
    <property type="project" value="UniProtKB-SubCell"/>
</dbReference>
<dbReference type="InParanoid" id="A0A2J7RJA5"/>
<dbReference type="Pfam" id="PF00085">
    <property type="entry name" value="Thioredoxin"/>
    <property type="match status" value="1"/>
</dbReference>
<feature type="domain" description="J" evidence="8">
    <location>
        <begin position="22"/>
        <end position="86"/>
    </location>
</feature>
<feature type="chain" id="PRO_5014352415" description="DnaJ homolog subfamily C member 16" evidence="7">
    <location>
        <begin position="20"/>
        <end position="823"/>
    </location>
</feature>
<name>A0A2J7RJA5_9NEOP</name>
<dbReference type="OrthoDB" id="10065037at2759"/>
<comment type="function">
    <text evidence="4">Plays an important role in regulating the size of autophagosomes during the formation process.</text>
</comment>
<dbReference type="SMART" id="SM00271">
    <property type="entry name" value="DnaJ"/>
    <property type="match status" value="1"/>
</dbReference>
<dbReference type="PROSITE" id="PS51352">
    <property type="entry name" value="THIOREDOXIN_2"/>
    <property type="match status" value="1"/>
</dbReference>
<gene>
    <name evidence="10" type="ORF">B7P43_G14976</name>
</gene>
<keyword evidence="3" id="KW-0072">Autophagy</keyword>
<dbReference type="InterPro" id="IPR001623">
    <property type="entry name" value="DnaJ_domain"/>
</dbReference>
<proteinExistence type="predicted"/>
<dbReference type="SUPFAM" id="SSF52833">
    <property type="entry name" value="Thioredoxin-like"/>
    <property type="match status" value="1"/>
</dbReference>
<dbReference type="Gene3D" id="1.10.287.110">
    <property type="entry name" value="DnaJ domain"/>
    <property type="match status" value="1"/>
</dbReference>
<dbReference type="CDD" id="cd06257">
    <property type="entry name" value="DnaJ"/>
    <property type="match status" value="1"/>
</dbReference>
<accession>A0A2J7RJA5</accession>
<dbReference type="PRINTS" id="PR00625">
    <property type="entry name" value="JDOMAIN"/>
</dbReference>
<keyword evidence="7" id="KW-0732">Signal</keyword>
<dbReference type="InterPro" id="IPR018253">
    <property type="entry name" value="DnaJ_domain_CS"/>
</dbReference>